<dbReference type="SUPFAM" id="SSF55594">
    <property type="entry name" value="HPr-like"/>
    <property type="match status" value="1"/>
</dbReference>
<dbReference type="eggNOG" id="COG1080">
    <property type="taxonomic scope" value="Bacteria"/>
</dbReference>
<evidence type="ECO:0000256" key="2">
    <source>
        <dbReference type="ARBA" id="ARBA00002788"/>
    </source>
</evidence>
<dbReference type="NCBIfam" id="TIGR01003">
    <property type="entry name" value="PTS_HPr_family"/>
    <property type="match status" value="1"/>
</dbReference>
<dbReference type="PATRIC" id="fig|630626.3.peg.2944"/>
<evidence type="ECO:0000256" key="4">
    <source>
        <dbReference type="ARBA" id="ARBA00012095"/>
    </source>
</evidence>
<dbReference type="InterPro" id="IPR012844">
    <property type="entry name" value="DhaM_N"/>
</dbReference>
<dbReference type="InterPro" id="IPR036618">
    <property type="entry name" value="PtsI_HPr-bd_sf"/>
</dbReference>
<evidence type="ECO:0000256" key="3">
    <source>
        <dbReference type="ARBA" id="ARBA00007837"/>
    </source>
</evidence>
<proteinExistence type="inferred from homology"/>
<dbReference type="AlphaFoldDB" id="I2BC44"/>
<dbReference type="InterPro" id="IPR035895">
    <property type="entry name" value="HPr-like_sf"/>
</dbReference>
<dbReference type="CDD" id="cd00367">
    <property type="entry name" value="PTS-HPr_like"/>
    <property type="match status" value="1"/>
</dbReference>
<evidence type="ECO:0000256" key="5">
    <source>
        <dbReference type="ARBA" id="ARBA00022679"/>
    </source>
</evidence>
<organism evidence="9 10">
    <name type="scientific">Shimwellia blattae (strain ATCC 29907 / DSM 4481 / JCM 1650 / NBRC 105725 / CDC 9005-74)</name>
    <name type="common">Escherichia blattae</name>
    <dbReference type="NCBI Taxonomy" id="630626"/>
    <lineage>
        <taxon>Bacteria</taxon>
        <taxon>Pseudomonadati</taxon>
        <taxon>Pseudomonadota</taxon>
        <taxon>Gammaproteobacteria</taxon>
        <taxon>Enterobacterales</taxon>
        <taxon>Enterobacteriaceae</taxon>
        <taxon>Shimwellia</taxon>
    </lineage>
</organism>
<gene>
    <name evidence="9" type="primary">dhaM</name>
    <name evidence="9" type="ordered locus">EBL_c30280</name>
</gene>
<dbReference type="InterPro" id="IPR039643">
    <property type="entry name" value="DhaM"/>
</dbReference>
<dbReference type="PROSITE" id="PS51350">
    <property type="entry name" value="PTS_HPR_DOM"/>
    <property type="match status" value="1"/>
</dbReference>
<evidence type="ECO:0000259" key="7">
    <source>
        <dbReference type="PROSITE" id="PS51096"/>
    </source>
</evidence>
<dbReference type="InterPro" id="IPR008279">
    <property type="entry name" value="PEP-util_enz_mobile_dom"/>
</dbReference>
<dbReference type="RefSeq" id="WP_002442859.1">
    <property type="nucleotide sequence ID" value="NC_017910.1"/>
</dbReference>
<dbReference type="EC" id="2.7.1.121" evidence="4"/>
<dbReference type="PROSITE" id="PS00369">
    <property type="entry name" value="PTS_HPR_HIS"/>
    <property type="match status" value="1"/>
</dbReference>
<protein>
    <recommendedName>
        <fullName evidence="4">phosphoenolpyruvate--glycerone phosphotransferase</fullName>
        <ecNumber evidence="4">2.7.1.121</ecNumber>
    </recommendedName>
</protein>
<dbReference type="Gene3D" id="3.40.50.510">
    <property type="entry name" value="Phosphotransferase system, mannose-type IIA component"/>
    <property type="match status" value="1"/>
</dbReference>
<dbReference type="GO" id="GO:0009401">
    <property type="term" value="P:phosphoenolpyruvate-dependent sugar phosphotransferase system"/>
    <property type="evidence" value="ECO:0007669"/>
    <property type="project" value="InterPro"/>
</dbReference>
<dbReference type="OrthoDB" id="7065393at2"/>
<reference evidence="9 10" key="1">
    <citation type="journal article" date="2012" name="J. Bacteriol.">
        <title>Complete genome sequence of the B12-producing Shimwellia blattae strain DSM 4481, isolated from a cockroach.</title>
        <authorList>
            <person name="Brzuszkiewicz E."/>
            <person name="Waschkowitz T."/>
            <person name="Wiezer A."/>
            <person name="Daniel R."/>
        </authorList>
    </citation>
    <scope>NUCLEOTIDE SEQUENCE [LARGE SCALE GENOMIC DNA]</scope>
    <source>
        <strain evidence="10">ATCC 29907 / DSM 4481 / JCM 1650 / NBRC 105725 / CDC 9005-74</strain>
    </source>
</reference>
<dbReference type="PANTHER" id="PTHR38594">
    <property type="entry name" value="PEP-DEPENDENT DIHYDROXYACETONE KINASE, PHOSPHORYL DONOR SUBUNIT DHAM"/>
    <property type="match status" value="1"/>
</dbReference>
<evidence type="ECO:0000256" key="6">
    <source>
        <dbReference type="ARBA" id="ARBA00046577"/>
    </source>
</evidence>
<dbReference type="InterPro" id="IPR000032">
    <property type="entry name" value="HPr-like"/>
</dbReference>
<accession>I2BC44</accession>
<feature type="domain" description="PTS EIIA type-4" evidence="7">
    <location>
        <begin position="1"/>
        <end position="135"/>
    </location>
</feature>
<dbReference type="InterPro" id="IPR036637">
    <property type="entry name" value="Phosphohistidine_dom_sf"/>
</dbReference>
<dbReference type="Pfam" id="PF05524">
    <property type="entry name" value="PEP-utilisers_N"/>
    <property type="match status" value="1"/>
</dbReference>
<evidence type="ECO:0000313" key="9">
    <source>
        <dbReference type="EMBL" id="AFJ48098.1"/>
    </source>
</evidence>
<dbReference type="Gene3D" id="3.50.30.10">
    <property type="entry name" value="Phosphohistidine domain"/>
    <property type="match status" value="1"/>
</dbReference>
<feature type="domain" description="HPr" evidence="8">
    <location>
        <begin position="157"/>
        <end position="244"/>
    </location>
</feature>
<comment type="catalytic activity">
    <reaction evidence="1">
        <text>dihydroxyacetone + phosphoenolpyruvate = dihydroxyacetone phosphate + pyruvate</text>
        <dbReference type="Rhea" id="RHEA:18381"/>
        <dbReference type="ChEBI" id="CHEBI:15361"/>
        <dbReference type="ChEBI" id="CHEBI:16016"/>
        <dbReference type="ChEBI" id="CHEBI:57642"/>
        <dbReference type="ChEBI" id="CHEBI:58702"/>
        <dbReference type="EC" id="2.7.1.121"/>
    </reaction>
</comment>
<keyword evidence="5" id="KW-0808">Transferase</keyword>
<evidence type="ECO:0000256" key="1">
    <source>
        <dbReference type="ARBA" id="ARBA00001113"/>
    </source>
</evidence>
<dbReference type="KEGG" id="ebt:EBL_c30280"/>
<dbReference type="Proteomes" id="UP000001955">
    <property type="component" value="Chromosome"/>
</dbReference>
<dbReference type="PANTHER" id="PTHR38594:SF1">
    <property type="entry name" value="PEP-DEPENDENT DIHYDROXYACETONE KINASE, PHOSPHORYL DONOR SUBUNIT DHAM"/>
    <property type="match status" value="1"/>
</dbReference>
<name>I2BC44_SHIBC</name>
<dbReference type="Pfam" id="PF03610">
    <property type="entry name" value="EIIA-man"/>
    <property type="match status" value="1"/>
</dbReference>
<accession>K6W363</accession>
<dbReference type="Gene3D" id="3.30.1340.10">
    <property type="entry name" value="HPr-like"/>
    <property type="match status" value="1"/>
</dbReference>
<dbReference type="PROSITE" id="PS51096">
    <property type="entry name" value="PTS_EIIA_TYPE_4"/>
    <property type="match status" value="1"/>
</dbReference>
<dbReference type="InterPro" id="IPR008731">
    <property type="entry name" value="PTS_EIN"/>
</dbReference>
<dbReference type="SUPFAM" id="SSF47831">
    <property type="entry name" value="Enzyme I of the PEP:sugar phosphotransferase system HPr-binding (sub)domain"/>
    <property type="match status" value="1"/>
</dbReference>
<dbReference type="SUPFAM" id="SSF53062">
    <property type="entry name" value="PTS system fructose IIA component-like"/>
    <property type="match status" value="1"/>
</dbReference>
<dbReference type="NCBIfam" id="NF008478">
    <property type="entry name" value="PRK11377.1"/>
    <property type="match status" value="1"/>
</dbReference>
<comment type="similarity">
    <text evidence="3">Belongs to the PEP-utilizing enzyme family.</text>
</comment>
<dbReference type="InterPro" id="IPR001020">
    <property type="entry name" value="PTS_HPr_His_P_site"/>
</dbReference>
<dbReference type="Pfam" id="PF00391">
    <property type="entry name" value="PEP-utilizers"/>
    <property type="match status" value="1"/>
</dbReference>
<dbReference type="eggNOG" id="COG3412">
    <property type="taxonomic scope" value="Bacteria"/>
</dbReference>
<dbReference type="GO" id="GO:0047324">
    <property type="term" value="F:phosphoenolpyruvate-glycerone phosphotransferase activity"/>
    <property type="evidence" value="ECO:0007669"/>
    <property type="project" value="UniProtKB-EC"/>
</dbReference>
<dbReference type="Gene3D" id="1.10.274.10">
    <property type="entry name" value="PtsI, HPr-binding domain"/>
    <property type="match status" value="1"/>
</dbReference>
<evidence type="ECO:0000313" key="10">
    <source>
        <dbReference type="Proteomes" id="UP000001955"/>
    </source>
</evidence>
<comment type="subunit">
    <text evidence="6">Homodimer. The dihydroxyacetone kinase complex is composed of a homodimer of DhaM, a homodimer of DhaK and the subunit DhaL.</text>
</comment>
<dbReference type="InterPro" id="IPR036662">
    <property type="entry name" value="PTS_EIIA_man-typ_sf"/>
</dbReference>
<dbReference type="GO" id="GO:0016020">
    <property type="term" value="C:membrane"/>
    <property type="evidence" value="ECO:0007669"/>
    <property type="project" value="InterPro"/>
</dbReference>
<comment type="function">
    <text evidence="2">Component of the dihydroxyacetone kinase complex, which is responsible for the phosphoenolpyruvate (PEP)-dependent phosphorylation of dihydroxyacetone. DhaM serves as the phosphoryl donor. Is phosphorylated by phosphoenolpyruvate in an EI- and HPr-dependent reaction, and a phosphorelay system on histidine residues finally leads to phosphoryl transfer to DhaL and dihydroxyacetone.</text>
</comment>
<dbReference type="STRING" id="630626.EBL_c30280"/>
<dbReference type="SUPFAM" id="SSF52009">
    <property type="entry name" value="Phosphohistidine domain"/>
    <property type="match status" value="1"/>
</dbReference>
<dbReference type="InterPro" id="IPR004701">
    <property type="entry name" value="PTS_EIIA_man-typ"/>
</dbReference>
<dbReference type="Pfam" id="PF00381">
    <property type="entry name" value="PTS-HPr"/>
    <property type="match status" value="1"/>
</dbReference>
<dbReference type="NCBIfam" id="TIGR02364">
    <property type="entry name" value="dha_pts"/>
    <property type="match status" value="1"/>
</dbReference>
<keyword evidence="9" id="KW-0418">Kinase</keyword>
<dbReference type="EMBL" id="CP001560">
    <property type="protein sequence ID" value="AFJ48098.1"/>
    <property type="molecule type" value="Genomic_DNA"/>
</dbReference>
<dbReference type="HOGENOM" id="CLU_045361_0_0_6"/>
<evidence type="ECO:0000259" key="8">
    <source>
        <dbReference type="PROSITE" id="PS51350"/>
    </source>
</evidence>
<keyword evidence="10" id="KW-1185">Reference proteome</keyword>
<dbReference type="eggNOG" id="COG1925">
    <property type="taxonomic scope" value="Bacteria"/>
</dbReference>
<dbReference type="GO" id="GO:0019563">
    <property type="term" value="P:glycerol catabolic process"/>
    <property type="evidence" value="ECO:0007669"/>
    <property type="project" value="InterPro"/>
</dbReference>
<sequence>MVNLVIVSHSAQLGQGVGELARQMLRGDGCRLAIAAGIDDPENPVGTDPLKVMEAILSVADADAILVLMDIGSALLSAETALDLLEPDIAARVHLCPAPLVEGALAATVSAASGAGIDKVISDAQCALQAKRVQLGFPPREPECTPDPQDELSETDGQSVTVDISNPNGLHVRPASRLVEALAGFQATLLLEKDGKCVKPDSINQIALLQVRCHDRVRLIARGPQAAQALAAFQALAEDNFGEHVVPDTQPDDGQPVLTTVSGRVLRYTPACYPLDSTGTSPQEELRRLKIAVSHTLDDLSELAALAGEKYSEDIAAIFSGHHTLLDDPELIDNACTLLNQQKCSAEWAWHQTMMALSQQYRELDDAYLQARYIDVEDIMHRTLGHLADATENAPCLLHRTILLTDDIYPSTVLLLDAEKVAAICLQGGSPLAHGAIIAREAGIPWLCQQGDTYSTLRNGDPLTLHGLPARP</sequence>